<dbReference type="PANTHER" id="PTHR46401:SF2">
    <property type="entry name" value="GLYCOSYLTRANSFERASE WBBK-RELATED"/>
    <property type="match status" value="1"/>
</dbReference>
<accession>A0A916Y7P8</accession>
<keyword evidence="1 3" id="KW-0808">Transferase</keyword>
<dbReference type="Gene3D" id="3.40.50.2000">
    <property type="entry name" value="Glycogen Phosphorylase B"/>
    <property type="match status" value="2"/>
</dbReference>
<dbReference type="AlphaFoldDB" id="A0A916Y7P8"/>
<dbReference type="PANTHER" id="PTHR46401">
    <property type="entry name" value="GLYCOSYLTRANSFERASE WBBK-RELATED"/>
    <property type="match status" value="1"/>
</dbReference>
<dbReference type="CDD" id="cd03809">
    <property type="entry name" value="GT4_MtfB-like"/>
    <property type="match status" value="1"/>
</dbReference>
<reference evidence="3 4" key="1">
    <citation type="journal article" date="2014" name="Int. J. Syst. Evol. Microbiol.">
        <title>Complete genome sequence of Corynebacterium casei LMG S-19264T (=DSM 44701T), isolated from a smear-ripened cheese.</title>
        <authorList>
            <consortium name="US DOE Joint Genome Institute (JGI-PGF)"/>
            <person name="Walter F."/>
            <person name="Albersmeier A."/>
            <person name="Kalinowski J."/>
            <person name="Ruckert C."/>
        </authorList>
    </citation>
    <scope>NUCLEOTIDE SEQUENCE [LARGE SCALE GENOMIC DNA]</scope>
    <source>
        <strain evidence="3 4">CGMCC 1.15358</strain>
    </source>
</reference>
<dbReference type="EMBL" id="BMIO01000001">
    <property type="protein sequence ID" value="GGD33780.1"/>
    <property type="molecule type" value="Genomic_DNA"/>
</dbReference>
<dbReference type="GO" id="GO:0016757">
    <property type="term" value="F:glycosyltransferase activity"/>
    <property type="evidence" value="ECO:0007669"/>
    <property type="project" value="InterPro"/>
</dbReference>
<evidence type="ECO:0000313" key="4">
    <source>
        <dbReference type="Proteomes" id="UP000598997"/>
    </source>
</evidence>
<evidence type="ECO:0000259" key="2">
    <source>
        <dbReference type="Pfam" id="PF00534"/>
    </source>
</evidence>
<sequence length="351" mass="37429">MIYLNARFTGQPMTGVQRAAHELGRRLVAMRSDVEALAPGPPRADYDIPVTVAAELSGHLWEQITLPRRVGRSALLVGLGGTGPVTLSRQIVMIHDVNYLLGPEGYSPQFRIAYRTIQTLLARRATLCTVSHWSAREIGRAFGIEPDAITVIANAADHVLSIETDAAARQTLGIAERPFVLCVGSANPNKNFATALAAYAALDNPHFDLVIVGGGDPRIFAGSPLTSHPRVHRLPRISDSALRTLVEEAEAFLMPSLLEGFGIPAIEAMTLGTPVIAANAAALPEVCGGAALMVGPLDARAMGEAMVQVCGNAALRRDLVAKGRERAADFSWDTSARKLSALIDKTIRHQG</sequence>
<name>A0A916Y7P8_9SPHN</name>
<proteinExistence type="predicted"/>
<evidence type="ECO:0000313" key="3">
    <source>
        <dbReference type="EMBL" id="GGD33780.1"/>
    </source>
</evidence>
<dbReference type="Proteomes" id="UP000598997">
    <property type="component" value="Unassembled WGS sequence"/>
</dbReference>
<protein>
    <submittedName>
        <fullName evidence="3">Group 1 glycosyl transferase</fullName>
    </submittedName>
</protein>
<comment type="caution">
    <text evidence="3">The sequence shown here is derived from an EMBL/GenBank/DDBJ whole genome shotgun (WGS) entry which is preliminary data.</text>
</comment>
<keyword evidence="4" id="KW-1185">Reference proteome</keyword>
<dbReference type="GO" id="GO:0009103">
    <property type="term" value="P:lipopolysaccharide biosynthetic process"/>
    <property type="evidence" value="ECO:0007669"/>
    <property type="project" value="TreeGrafter"/>
</dbReference>
<feature type="domain" description="Glycosyl transferase family 1" evidence="2">
    <location>
        <begin position="169"/>
        <end position="326"/>
    </location>
</feature>
<organism evidence="3 4">
    <name type="scientific">Croceicoccus pelagius</name>
    <dbReference type="NCBI Taxonomy" id="1703341"/>
    <lineage>
        <taxon>Bacteria</taxon>
        <taxon>Pseudomonadati</taxon>
        <taxon>Pseudomonadota</taxon>
        <taxon>Alphaproteobacteria</taxon>
        <taxon>Sphingomonadales</taxon>
        <taxon>Erythrobacteraceae</taxon>
        <taxon>Croceicoccus</taxon>
    </lineage>
</organism>
<dbReference type="Pfam" id="PF00534">
    <property type="entry name" value="Glycos_transf_1"/>
    <property type="match status" value="1"/>
</dbReference>
<gene>
    <name evidence="3" type="ORF">GCM10010989_04930</name>
</gene>
<dbReference type="SUPFAM" id="SSF53756">
    <property type="entry name" value="UDP-Glycosyltransferase/glycogen phosphorylase"/>
    <property type="match status" value="1"/>
</dbReference>
<dbReference type="InterPro" id="IPR001296">
    <property type="entry name" value="Glyco_trans_1"/>
</dbReference>
<evidence type="ECO:0000256" key="1">
    <source>
        <dbReference type="ARBA" id="ARBA00022679"/>
    </source>
</evidence>